<accession>A0AAN7ST76</accession>
<sequence>MAGTRTFSSRALRSGRRIALVPSPHPTRRGKIGVRNSKGTAKVTLSGRVRPNRPQNVQEDVQTTAASSQDIGDVARLVMPPTPRNWPDDMDVHLSETQSITSSCDTSTAAATGLPEDGRWHYCAAYATRFYLKLHGEREYLLGTPDRWMKSEDFKRSEDELDGRLMQEKESTSTFSPYTRAHQAECGSTLWSHIDAVIDKTDVDGKSLFKIRWKACWTLESDVDDLECVRKLLAREDEKRGVYRSKRLVKTEIERDTTNKAVMEVVWL</sequence>
<dbReference type="EMBL" id="JAVRRJ010000014">
    <property type="protein sequence ID" value="KAK5080488.1"/>
    <property type="molecule type" value="Genomic_DNA"/>
</dbReference>
<dbReference type="AlphaFoldDB" id="A0AAN7ST76"/>
<keyword evidence="2" id="KW-1185">Reference proteome</keyword>
<protein>
    <submittedName>
        <fullName evidence="1">Uncharacterized protein</fullName>
    </submittedName>
</protein>
<comment type="caution">
    <text evidence="1">The sequence shown here is derived from an EMBL/GenBank/DDBJ whole genome shotgun (WGS) entry which is preliminary data.</text>
</comment>
<evidence type="ECO:0000313" key="1">
    <source>
        <dbReference type="EMBL" id="KAK5080488.1"/>
    </source>
</evidence>
<evidence type="ECO:0000313" key="2">
    <source>
        <dbReference type="Proteomes" id="UP001309876"/>
    </source>
</evidence>
<proteinExistence type="predicted"/>
<reference evidence="1 2" key="1">
    <citation type="submission" date="2023-08" db="EMBL/GenBank/DDBJ databases">
        <title>Black Yeasts Isolated from many extreme environments.</title>
        <authorList>
            <person name="Coleine C."/>
            <person name="Stajich J.E."/>
            <person name="Selbmann L."/>
        </authorList>
    </citation>
    <scope>NUCLEOTIDE SEQUENCE [LARGE SCALE GENOMIC DNA]</scope>
    <source>
        <strain evidence="1 2">CCFEE 5910</strain>
    </source>
</reference>
<dbReference type="Proteomes" id="UP001309876">
    <property type="component" value="Unassembled WGS sequence"/>
</dbReference>
<organism evidence="1 2">
    <name type="scientific">Lithohypha guttulata</name>
    <dbReference type="NCBI Taxonomy" id="1690604"/>
    <lineage>
        <taxon>Eukaryota</taxon>
        <taxon>Fungi</taxon>
        <taxon>Dikarya</taxon>
        <taxon>Ascomycota</taxon>
        <taxon>Pezizomycotina</taxon>
        <taxon>Eurotiomycetes</taxon>
        <taxon>Chaetothyriomycetidae</taxon>
        <taxon>Chaetothyriales</taxon>
        <taxon>Trichomeriaceae</taxon>
        <taxon>Lithohypha</taxon>
    </lineage>
</organism>
<gene>
    <name evidence="1" type="ORF">LTR05_008599</name>
</gene>
<name>A0AAN7ST76_9EURO</name>